<reference evidence="2 3" key="1">
    <citation type="submission" date="2024-09" db="EMBL/GenBank/DDBJ databases">
        <title>Rethinking Asexuality: The Enigmatic Case of Functional Sexual Genes in Lepraria (Stereocaulaceae).</title>
        <authorList>
            <person name="Doellman M."/>
            <person name="Sun Y."/>
            <person name="Barcenas-Pena A."/>
            <person name="Lumbsch H.T."/>
            <person name="Grewe F."/>
        </authorList>
    </citation>
    <scope>NUCLEOTIDE SEQUENCE [LARGE SCALE GENOMIC DNA]</scope>
    <source>
        <strain evidence="2 3">Grewe 0041</strain>
    </source>
</reference>
<feature type="compositionally biased region" description="Basic and acidic residues" evidence="1">
    <location>
        <begin position="231"/>
        <end position="246"/>
    </location>
</feature>
<organism evidence="2 3">
    <name type="scientific">Lepraria finkii</name>
    <dbReference type="NCBI Taxonomy" id="1340010"/>
    <lineage>
        <taxon>Eukaryota</taxon>
        <taxon>Fungi</taxon>
        <taxon>Dikarya</taxon>
        <taxon>Ascomycota</taxon>
        <taxon>Pezizomycotina</taxon>
        <taxon>Lecanoromycetes</taxon>
        <taxon>OSLEUM clade</taxon>
        <taxon>Lecanoromycetidae</taxon>
        <taxon>Lecanorales</taxon>
        <taxon>Lecanorineae</taxon>
        <taxon>Stereocaulaceae</taxon>
        <taxon>Lepraria</taxon>
    </lineage>
</organism>
<name>A0ABR4BET4_9LECA</name>
<feature type="compositionally biased region" description="Polar residues" evidence="1">
    <location>
        <begin position="54"/>
        <end position="63"/>
    </location>
</feature>
<proteinExistence type="predicted"/>
<protein>
    <submittedName>
        <fullName evidence="2">Uncharacterized protein</fullName>
    </submittedName>
</protein>
<comment type="caution">
    <text evidence="2">The sequence shown here is derived from an EMBL/GenBank/DDBJ whole genome shotgun (WGS) entry which is preliminary data.</text>
</comment>
<evidence type="ECO:0000256" key="1">
    <source>
        <dbReference type="SAM" id="MobiDB-lite"/>
    </source>
</evidence>
<feature type="compositionally biased region" description="Basic and acidic residues" evidence="1">
    <location>
        <begin position="187"/>
        <end position="197"/>
    </location>
</feature>
<keyword evidence="3" id="KW-1185">Reference proteome</keyword>
<evidence type="ECO:0000313" key="2">
    <source>
        <dbReference type="EMBL" id="KAL2054398.1"/>
    </source>
</evidence>
<feature type="region of interest" description="Disordered" evidence="1">
    <location>
        <begin position="135"/>
        <end position="253"/>
    </location>
</feature>
<feature type="region of interest" description="Disordered" evidence="1">
    <location>
        <begin position="1"/>
        <end position="78"/>
    </location>
</feature>
<sequence length="253" mass="27609">MNQLSTKSDNVVVVEPAKSSTSNRRAGRPRKAPENDNTASSNSADVEKPKLNIPSKTPQNSPLRETEIPPLPAKPKAFDTIEVDQAKIIAMRSGRNSKAAFASIPEDIHNLWKACPGAAEDQLSEYVRSQPGFNKIIDPTSVLHPLGSTSSFLGPPVSTPPMRTRSKRSSKRGISPPPPSIASAKKPRTENDAKRTAMEGVESPVLGESKDQPLNSKAPKKKYGQSIEASKCYKDKPLPDIQKEDYDWPEDVF</sequence>
<accession>A0ABR4BET4</accession>
<evidence type="ECO:0000313" key="3">
    <source>
        <dbReference type="Proteomes" id="UP001590951"/>
    </source>
</evidence>
<gene>
    <name evidence="2" type="ORF">ABVK25_005146</name>
</gene>
<dbReference type="EMBL" id="JBHFEH010000015">
    <property type="protein sequence ID" value="KAL2054398.1"/>
    <property type="molecule type" value="Genomic_DNA"/>
</dbReference>
<dbReference type="Proteomes" id="UP001590951">
    <property type="component" value="Unassembled WGS sequence"/>
</dbReference>
<feature type="compositionally biased region" description="Polar residues" evidence="1">
    <location>
        <begin position="35"/>
        <end position="44"/>
    </location>
</feature>